<dbReference type="Gene3D" id="2.60.40.1080">
    <property type="match status" value="1"/>
</dbReference>
<dbReference type="PROSITE" id="PS51257">
    <property type="entry name" value="PROKAR_LIPOPROTEIN"/>
    <property type="match status" value="1"/>
</dbReference>
<dbReference type="SUPFAM" id="SSF49373">
    <property type="entry name" value="Invasin/intimin cell-adhesion fragments"/>
    <property type="match status" value="1"/>
</dbReference>
<comment type="caution">
    <text evidence="2">The sequence shown here is derived from an EMBL/GenBank/DDBJ whole genome shotgun (WGS) entry which is preliminary data.</text>
</comment>
<evidence type="ECO:0000313" key="3">
    <source>
        <dbReference type="Proteomes" id="UP000651668"/>
    </source>
</evidence>
<dbReference type="AlphaFoldDB" id="A0A916U5P6"/>
<evidence type="ECO:0000259" key="1">
    <source>
        <dbReference type="SMART" id="SM00635"/>
    </source>
</evidence>
<dbReference type="RefSeq" id="WP_188625953.1">
    <property type="nucleotide sequence ID" value="NZ_BMIL01000003.1"/>
</dbReference>
<feature type="domain" description="BIG2" evidence="1">
    <location>
        <begin position="23"/>
        <end position="100"/>
    </location>
</feature>
<dbReference type="Pfam" id="PF02368">
    <property type="entry name" value="Big_2"/>
    <property type="match status" value="1"/>
</dbReference>
<dbReference type="Proteomes" id="UP000651668">
    <property type="component" value="Unassembled WGS sequence"/>
</dbReference>
<dbReference type="SMART" id="SM00635">
    <property type="entry name" value="BID_2"/>
    <property type="match status" value="1"/>
</dbReference>
<proteinExistence type="predicted"/>
<dbReference type="InterPro" id="IPR003343">
    <property type="entry name" value="Big_2"/>
</dbReference>
<organism evidence="2 3">
    <name type="scientific">Pedobacter quisquiliarum</name>
    <dbReference type="NCBI Taxonomy" id="1834438"/>
    <lineage>
        <taxon>Bacteria</taxon>
        <taxon>Pseudomonadati</taxon>
        <taxon>Bacteroidota</taxon>
        <taxon>Sphingobacteriia</taxon>
        <taxon>Sphingobacteriales</taxon>
        <taxon>Sphingobacteriaceae</taxon>
        <taxon>Pedobacter</taxon>
    </lineage>
</organism>
<evidence type="ECO:0000313" key="2">
    <source>
        <dbReference type="EMBL" id="GGC60050.1"/>
    </source>
</evidence>
<reference evidence="2" key="2">
    <citation type="submission" date="2020-09" db="EMBL/GenBank/DDBJ databases">
        <authorList>
            <person name="Sun Q."/>
            <person name="Zhou Y."/>
        </authorList>
    </citation>
    <scope>NUCLEOTIDE SEQUENCE</scope>
    <source>
        <strain evidence="2">CGMCC 1.15343</strain>
    </source>
</reference>
<name>A0A916U5P6_9SPHI</name>
<dbReference type="EMBL" id="BMIL01000003">
    <property type="protein sequence ID" value="GGC60050.1"/>
    <property type="molecule type" value="Genomic_DNA"/>
</dbReference>
<accession>A0A916U5P6</accession>
<sequence>MKKQLLTLLVPVLLIISCSKKDDKPSTTLDQDKVSLNYDQTHQFKLNEGSSSVEAAKATWSSSDLSVGTINAAGLFTARKIGNTTIEAVVNGSTISSEVTVVPYSELCIEPVAEFGITMAAVKSREKRALLEQSSNGLLYKGENAKLLNVIYSFQPSGLESSLLLLSPTEAVVEESGRFFAERYPFAGESDGIFFFEDLKTTVGVGYLEELGFVAVYFPSSITIMRTAGAKSSTEKLKALKQAFVETGRSVTLSQSK</sequence>
<protein>
    <recommendedName>
        <fullName evidence="1">BIG2 domain-containing protein</fullName>
    </recommendedName>
</protein>
<reference evidence="2" key="1">
    <citation type="journal article" date="2014" name="Int. J. Syst. Evol. Microbiol.">
        <title>Complete genome sequence of Corynebacterium casei LMG S-19264T (=DSM 44701T), isolated from a smear-ripened cheese.</title>
        <authorList>
            <consortium name="US DOE Joint Genome Institute (JGI-PGF)"/>
            <person name="Walter F."/>
            <person name="Albersmeier A."/>
            <person name="Kalinowski J."/>
            <person name="Ruckert C."/>
        </authorList>
    </citation>
    <scope>NUCLEOTIDE SEQUENCE</scope>
    <source>
        <strain evidence="2">CGMCC 1.15343</strain>
    </source>
</reference>
<keyword evidence="3" id="KW-1185">Reference proteome</keyword>
<gene>
    <name evidence="2" type="ORF">GCM10011387_12090</name>
</gene>
<dbReference type="InterPro" id="IPR008964">
    <property type="entry name" value="Invasin/intimin_cell_adhesion"/>
</dbReference>